<evidence type="ECO:0000256" key="1">
    <source>
        <dbReference type="SAM" id="MobiDB-lite"/>
    </source>
</evidence>
<keyword evidence="3" id="KW-1185">Reference proteome</keyword>
<proteinExistence type="predicted"/>
<dbReference type="AlphaFoldDB" id="A0AA39S1S8"/>
<reference evidence="2" key="1">
    <citation type="journal article" date="2022" name="Plant J.">
        <title>Strategies of tolerance reflected in two North American maple genomes.</title>
        <authorList>
            <person name="McEvoy S.L."/>
            <person name="Sezen U.U."/>
            <person name="Trouern-Trend A."/>
            <person name="McMahon S.M."/>
            <person name="Schaberg P.G."/>
            <person name="Yang J."/>
            <person name="Wegrzyn J.L."/>
            <person name="Swenson N.G."/>
        </authorList>
    </citation>
    <scope>NUCLEOTIDE SEQUENCE</scope>
    <source>
        <strain evidence="2">NS2018</strain>
    </source>
</reference>
<sequence>MRREEREEVRVFYISQKSIRSKNKKEKRDKGREEIAITTARRRLSPLSSSPPLTVASHLSCRRCKERKEQKRLRTSRRRHSSHRRRTSSHHRTCRRCRLQQLAVFSNLQKNNQVFFRLSEAGHFSFIQDGGGCTKTSVEANKTRVFQTVILPCVASFIFSSC</sequence>
<protein>
    <submittedName>
        <fullName evidence="2">Uncharacterized protein</fullName>
    </submittedName>
</protein>
<dbReference type="EMBL" id="JAUESC010000384">
    <property type="protein sequence ID" value="KAK0583386.1"/>
    <property type="molecule type" value="Genomic_DNA"/>
</dbReference>
<gene>
    <name evidence="2" type="ORF">LWI29_036374</name>
</gene>
<feature type="region of interest" description="Disordered" evidence="1">
    <location>
        <begin position="64"/>
        <end position="92"/>
    </location>
</feature>
<dbReference type="Proteomes" id="UP001168877">
    <property type="component" value="Unassembled WGS sequence"/>
</dbReference>
<evidence type="ECO:0000313" key="2">
    <source>
        <dbReference type="EMBL" id="KAK0583386.1"/>
    </source>
</evidence>
<comment type="caution">
    <text evidence="2">The sequence shown here is derived from an EMBL/GenBank/DDBJ whole genome shotgun (WGS) entry which is preliminary data.</text>
</comment>
<name>A0AA39S1S8_ACESA</name>
<accession>A0AA39S1S8</accession>
<evidence type="ECO:0000313" key="3">
    <source>
        <dbReference type="Proteomes" id="UP001168877"/>
    </source>
</evidence>
<reference evidence="2" key="2">
    <citation type="submission" date="2023-06" db="EMBL/GenBank/DDBJ databases">
        <authorList>
            <person name="Swenson N.G."/>
            <person name="Wegrzyn J.L."/>
            <person name="Mcevoy S.L."/>
        </authorList>
    </citation>
    <scope>NUCLEOTIDE SEQUENCE</scope>
    <source>
        <strain evidence="2">NS2018</strain>
        <tissue evidence="2">Leaf</tissue>
    </source>
</reference>
<organism evidence="2 3">
    <name type="scientific">Acer saccharum</name>
    <name type="common">Sugar maple</name>
    <dbReference type="NCBI Taxonomy" id="4024"/>
    <lineage>
        <taxon>Eukaryota</taxon>
        <taxon>Viridiplantae</taxon>
        <taxon>Streptophyta</taxon>
        <taxon>Embryophyta</taxon>
        <taxon>Tracheophyta</taxon>
        <taxon>Spermatophyta</taxon>
        <taxon>Magnoliopsida</taxon>
        <taxon>eudicotyledons</taxon>
        <taxon>Gunneridae</taxon>
        <taxon>Pentapetalae</taxon>
        <taxon>rosids</taxon>
        <taxon>malvids</taxon>
        <taxon>Sapindales</taxon>
        <taxon>Sapindaceae</taxon>
        <taxon>Hippocastanoideae</taxon>
        <taxon>Acereae</taxon>
        <taxon>Acer</taxon>
    </lineage>
</organism>